<dbReference type="PANTHER" id="PTHR42912">
    <property type="entry name" value="METHYLTRANSFERASE"/>
    <property type="match status" value="1"/>
</dbReference>
<reference evidence="3" key="1">
    <citation type="submission" date="2018-04" db="EMBL/GenBank/DDBJ databases">
        <authorList>
            <person name="Cornet L."/>
        </authorList>
    </citation>
    <scope>NUCLEOTIDE SEQUENCE [LARGE SCALE GENOMIC DNA]</scope>
</reference>
<reference evidence="2 3" key="2">
    <citation type="submission" date="2018-06" db="EMBL/GenBank/DDBJ databases">
        <title>Metagenomic assembly of (sub)arctic Cyanobacteria and their associated microbiome from non-axenic cultures.</title>
        <authorList>
            <person name="Baurain D."/>
        </authorList>
    </citation>
    <scope>NUCLEOTIDE SEQUENCE [LARGE SCALE GENOMIC DNA]</scope>
    <source>
        <strain evidence="2">ULC027bin1</strain>
    </source>
</reference>
<gene>
    <name evidence="2" type="ORF">DCF15_02435</name>
</gene>
<evidence type="ECO:0000313" key="2">
    <source>
        <dbReference type="EMBL" id="PZO60299.1"/>
    </source>
</evidence>
<evidence type="ECO:0000259" key="1">
    <source>
        <dbReference type="Pfam" id="PF08241"/>
    </source>
</evidence>
<protein>
    <submittedName>
        <fullName evidence="2">SAM-dependent methyltransferase</fullName>
    </submittedName>
</protein>
<keyword evidence="2" id="KW-0808">Transferase</keyword>
<dbReference type="AlphaFoldDB" id="A0A2W4Y0F9"/>
<name>A0A2W4Y0F9_9CYAN</name>
<dbReference type="GO" id="GO:0008757">
    <property type="term" value="F:S-adenosylmethionine-dependent methyltransferase activity"/>
    <property type="evidence" value="ECO:0007669"/>
    <property type="project" value="InterPro"/>
</dbReference>
<keyword evidence="2" id="KW-0489">Methyltransferase</keyword>
<feature type="domain" description="Methyltransferase type 11" evidence="1">
    <location>
        <begin position="157"/>
        <end position="261"/>
    </location>
</feature>
<dbReference type="InterPro" id="IPR029063">
    <property type="entry name" value="SAM-dependent_MTases_sf"/>
</dbReference>
<sequence>MNAVASSMVNGLLKVKPLASFAKHQARKMMIERAETIGVYWRDEVKALRARDTEFAELSSDPAALNPIWEQALAALTNPSVVYPSYYKTSFHAYEEGNLGWLPALEVDVAARAVHARIWPQDDARSGIEGDQQLRNSYHQVLKSTLTAEKVPERIIDLGASTGRSTFALQETFPSAQITGVDLSPYFLAVAQHTEQHRVQPLAATSSIAWVHASAESTGLPAESADLVSACLVFHELPVAAAQDIIREAYRLLSPGGHFAIMDMNPKSETFAKMPPYILTLLKSTEPYLDQYFALDMNEVFTQAGFLAPCIVCNSPRHRTIMGQKPML</sequence>
<evidence type="ECO:0000313" key="3">
    <source>
        <dbReference type="Proteomes" id="UP000249794"/>
    </source>
</evidence>
<accession>A0A2W4Y0F9</accession>
<dbReference type="SUPFAM" id="SSF53335">
    <property type="entry name" value="S-adenosyl-L-methionine-dependent methyltransferases"/>
    <property type="match status" value="1"/>
</dbReference>
<dbReference type="Pfam" id="PF08241">
    <property type="entry name" value="Methyltransf_11"/>
    <property type="match status" value="1"/>
</dbReference>
<dbReference type="PANTHER" id="PTHR42912:SF80">
    <property type="entry name" value="METHYLTRANSFERASE DOMAIN-CONTAINING PROTEIN"/>
    <property type="match status" value="1"/>
</dbReference>
<organism evidence="2 3">
    <name type="scientific">Phormidesmis priestleyi</name>
    <dbReference type="NCBI Taxonomy" id="268141"/>
    <lineage>
        <taxon>Bacteria</taxon>
        <taxon>Bacillati</taxon>
        <taxon>Cyanobacteriota</taxon>
        <taxon>Cyanophyceae</taxon>
        <taxon>Leptolyngbyales</taxon>
        <taxon>Leptolyngbyaceae</taxon>
        <taxon>Phormidesmis</taxon>
    </lineage>
</organism>
<dbReference type="CDD" id="cd02440">
    <property type="entry name" value="AdoMet_MTases"/>
    <property type="match status" value="1"/>
</dbReference>
<comment type="caution">
    <text evidence="2">The sequence shown here is derived from an EMBL/GenBank/DDBJ whole genome shotgun (WGS) entry which is preliminary data.</text>
</comment>
<dbReference type="GO" id="GO:0032259">
    <property type="term" value="P:methylation"/>
    <property type="evidence" value="ECO:0007669"/>
    <property type="project" value="UniProtKB-KW"/>
</dbReference>
<dbReference type="EMBL" id="QBMP01000012">
    <property type="protein sequence ID" value="PZO60299.1"/>
    <property type="molecule type" value="Genomic_DNA"/>
</dbReference>
<dbReference type="Proteomes" id="UP000249794">
    <property type="component" value="Unassembled WGS sequence"/>
</dbReference>
<dbReference type="InterPro" id="IPR050508">
    <property type="entry name" value="Methyltransf_Superfamily"/>
</dbReference>
<proteinExistence type="predicted"/>
<dbReference type="InterPro" id="IPR013216">
    <property type="entry name" value="Methyltransf_11"/>
</dbReference>
<dbReference type="Gene3D" id="3.40.50.150">
    <property type="entry name" value="Vaccinia Virus protein VP39"/>
    <property type="match status" value="1"/>
</dbReference>